<dbReference type="SUPFAM" id="SSF82657">
    <property type="entry name" value="BolA-like"/>
    <property type="match status" value="1"/>
</dbReference>
<dbReference type="OrthoDB" id="9811118at2"/>
<gene>
    <name evidence="2" type="ORF">SAMN05216241_10588</name>
</gene>
<organism evidence="2 3">
    <name type="scientific">Limimonas halophila</name>
    <dbReference type="NCBI Taxonomy" id="1082479"/>
    <lineage>
        <taxon>Bacteria</taxon>
        <taxon>Pseudomonadati</taxon>
        <taxon>Pseudomonadota</taxon>
        <taxon>Alphaproteobacteria</taxon>
        <taxon>Rhodospirillales</taxon>
        <taxon>Rhodovibrionaceae</taxon>
        <taxon>Limimonas</taxon>
    </lineage>
</organism>
<dbReference type="PANTHER" id="PTHR46230">
    <property type="match status" value="1"/>
</dbReference>
<dbReference type="RefSeq" id="WP_090019674.1">
    <property type="nucleotide sequence ID" value="NZ_FNCE01000005.1"/>
</dbReference>
<dbReference type="InterPro" id="IPR002634">
    <property type="entry name" value="BolA"/>
</dbReference>
<dbReference type="PANTHER" id="PTHR46230:SF7">
    <property type="entry name" value="BOLA-LIKE PROTEIN 1"/>
    <property type="match status" value="1"/>
</dbReference>
<accession>A0A1G7REW7</accession>
<dbReference type="Pfam" id="PF01722">
    <property type="entry name" value="BolA"/>
    <property type="match status" value="1"/>
</dbReference>
<proteinExistence type="inferred from homology"/>
<protein>
    <submittedName>
        <fullName evidence="2">Transcriptional regulator, BolA protein family</fullName>
    </submittedName>
</protein>
<dbReference type="STRING" id="1082479.SAMN05216241_10588"/>
<dbReference type="PIRSF" id="PIRSF003113">
    <property type="entry name" value="BolA"/>
    <property type="match status" value="1"/>
</dbReference>
<name>A0A1G7REW7_9PROT</name>
<sequence length="95" mass="10594">MTMAERIEAKLRDAFTPERLEIADDSHKHRGHSGWLPGGETHFRVTVVSPVFEGVSRVQRQRMIHDALSAELAERVHALQLTARTPAEDARIAGA</sequence>
<dbReference type="Proteomes" id="UP000199415">
    <property type="component" value="Unassembled WGS sequence"/>
</dbReference>
<comment type="similarity">
    <text evidence="1">Belongs to the BolA/IbaG family.</text>
</comment>
<dbReference type="AlphaFoldDB" id="A0A1G7REW7"/>
<dbReference type="Gene3D" id="3.30.300.90">
    <property type="entry name" value="BolA-like"/>
    <property type="match status" value="1"/>
</dbReference>
<dbReference type="InterPro" id="IPR036065">
    <property type="entry name" value="BolA-like_sf"/>
</dbReference>
<keyword evidence="3" id="KW-1185">Reference proteome</keyword>
<reference evidence="2 3" key="1">
    <citation type="submission" date="2016-10" db="EMBL/GenBank/DDBJ databases">
        <authorList>
            <person name="de Groot N.N."/>
        </authorList>
    </citation>
    <scope>NUCLEOTIDE SEQUENCE [LARGE SCALE GENOMIC DNA]</scope>
    <source>
        <strain evidence="2 3">DSM 25584</strain>
    </source>
</reference>
<evidence type="ECO:0000313" key="3">
    <source>
        <dbReference type="Proteomes" id="UP000199415"/>
    </source>
</evidence>
<evidence type="ECO:0000256" key="1">
    <source>
        <dbReference type="RuleBase" id="RU003860"/>
    </source>
</evidence>
<dbReference type="EMBL" id="FNCE01000005">
    <property type="protein sequence ID" value="SDG08689.1"/>
    <property type="molecule type" value="Genomic_DNA"/>
</dbReference>
<evidence type="ECO:0000313" key="2">
    <source>
        <dbReference type="EMBL" id="SDG08689.1"/>
    </source>
</evidence>
<dbReference type="GO" id="GO:0016226">
    <property type="term" value="P:iron-sulfur cluster assembly"/>
    <property type="evidence" value="ECO:0007669"/>
    <property type="project" value="TreeGrafter"/>
</dbReference>